<dbReference type="EMBL" id="JAJJMB010001710">
    <property type="protein sequence ID" value="KAI3956059.1"/>
    <property type="molecule type" value="Genomic_DNA"/>
</dbReference>
<protein>
    <recommendedName>
        <fullName evidence="1">MATH domain-containing protein</fullName>
    </recommendedName>
</protein>
<dbReference type="InterPro" id="IPR008974">
    <property type="entry name" value="TRAF-like"/>
</dbReference>
<dbReference type="PANTHER" id="PTHR26379">
    <property type="entry name" value="BTB/POZ AND MATH DOMAIN-CONTAINING PROTEIN 1"/>
    <property type="match status" value="1"/>
</dbReference>
<comment type="caution">
    <text evidence="2">The sequence shown here is derived from an EMBL/GenBank/DDBJ whole genome shotgun (WGS) entry which is preliminary data.</text>
</comment>
<dbReference type="InterPro" id="IPR002083">
    <property type="entry name" value="MATH/TRAF_dom"/>
</dbReference>
<gene>
    <name evidence="2" type="ORF">MKW98_027373</name>
</gene>
<dbReference type="PANTHER" id="PTHR26379:SF187">
    <property type="entry name" value="OS07G0655300 PROTEIN"/>
    <property type="match status" value="1"/>
</dbReference>
<sequence length="149" mass="16630">MAPKRPRVSKPNTDDDVITSLQWICETVKGCHEFKIKGYSTGIEIGESMTSGKFIVGGHDWVILFNPDGEPKPSEEYLSLYLQLVSPREARATFECKLLDPGRKGKHGVHYISECKTFVTAGTTWDVCVLNYVNPLAVFRVIKAILKLG</sequence>
<dbReference type="Pfam" id="PF22486">
    <property type="entry name" value="MATH_2"/>
    <property type="match status" value="1"/>
</dbReference>
<evidence type="ECO:0000313" key="3">
    <source>
        <dbReference type="Proteomes" id="UP001202328"/>
    </source>
</evidence>
<keyword evidence="3" id="KW-1185">Reference proteome</keyword>
<reference evidence="2" key="1">
    <citation type="submission" date="2022-04" db="EMBL/GenBank/DDBJ databases">
        <title>A functionally conserved STORR gene fusion in Papaver species that diverged 16.8 million years ago.</title>
        <authorList>
            <person name="Catania T."/>
        </authorList>
    </citation>
    <scope>NUCLEOTIDE SEQUENCE</scope>
    <source>
        <strain evidence="2">S-188037</strain>
    </source>
</reference>
<proteinExistence type="predicted"/>
<dbReference type="PROSITE" id="PS50144">
    <property type="entry name" value="MATH"/>
    <property type="match status" value="1"/>
</dbReference>
<feature type="domain" description="MATH" evidence="1">
    <location>
        <begin position="29"/>
        <end position="149"/>
    </location>
</feature>
<dbReference type="InterPro" id="IPR045005">
    <property type="entry name" value="BPM1-6"/>
</dbReference>
<evidence type="ECO:0000313" key="2">
    <source>
        <dbReference type="EMBL" id="KAI3956059.1"/>
    </source>
</evidence>
<organism evidence="2 3">
    <name type="scientific">Papaver atlanticum</name>
    <dbReference type="NCBI Taxonomy" id="357466"/>
    <lineage>
        <taxon>Eukaryota</taxon>
        <taxon>Viridiplantae</taxon>
        <taxon>Streptophyta</taxon>
        <taxon>Embryophyta</taxon>
        <taxon>Tracheophyta</taxon>
        <taxon>Spermatophyta</taxon>
        <taxon>Magnoliopsida</taxon>
        <taxon>Ranunculales</taxon>
        <taxon>Papaveraceae</taxon>
        <taxon>Papaveroideae</taxon>
        <taxon>Papaver</taxon>
    </lineage>
</organism>
<accession>A0AAD4XWY3</accession>
<evidence type="ECO:0000259" key="1">
    <source>
        <dbReference type="PROSITE" id="PS50144"/>
    </source>
</evidence>
<dbReference type="CDD" id="cd00121">
    <property type="entry name" value="MATH"/>
    <property type="match status" value="1"/>
</dbReference>
<dbReference type="SUPFAM" id="SSF49599">
    <property type="entry name" value="TRAF domain-like"/>
    <property type="match status" value="1"/>
</dbReference>
<dbReference type="GO" id="GO:0016567">
    <property type="term" value="P:protein ubiquitination"/>
    <property type="evidence" value="ECO:0007669"/>
    <property type="project" value="InterPro"/>
</dbReference>
<dbReference type="Proteomes" id="UP001202328">
    <property type="component" value="Unassembled WGS sequence"/>
</dbReference>
<dbReference type="Gene3D" id="2.60.210.10">
    <property type="entry name" value="Apoptosis, Tumor Necrosis Factor Receptor Associated Protein 2, Chain A"/>
    <property type="match status" value="1"/>
</dbReference>
<dbReference type="AlphaFoldDB" id="A0AAD4XWY3"/>
<name>A0AAD4XWY3_9MAGN</name>